<dbReference type="EMBL" id="BAAAUX010000016">
    <property type="protein sequence ID" value="GAA2799870.1"/>
    <property type="molecule type" value="Genomic_DNA"/>
</dbReference>
<dbReference type="PROSITE" id="PS51257">
    <property type="entry name" value="PROKAR_LIPOPROTEIN"/>
    <property type="match status" value="1"/>
</dbReference>
<dbReference type="Proteomes" id="UP001500979">
    <property type="component" value="Unassembled WGS sequence"/>
</dbReference>
<gene>
    <name evidence="3" type="ORF">GCM10010470_38710</name>
</gene>
<feature type="domain" description="LppM" evidence="2">
    <location>
        <begin position="34"/>
        <end position="180"/>
    </location>
</feature>
<dbReference type="InterPro" id="IPR053807">
    <property type="entry name" value="LppM"/>
</dbReference>
<accession>A0ABN3VFN7</accession>
<comment type="caution">
    <text evidence="3">The sequence shown here is derived from an EMBL/GenBank/DDBJ whole genome shotgun (WGS) entry which is preliminary data.</text>
</comment>
<proteinExistence type="predicted"/>
<evidence type="ECO:0000313" key="4">
    <source>
        <dbReference type="Proteomes" id="UP001500979"/>
    </source>
</evidence>
<name>A0ABN3VFN7_9PSEU</name>
<dbReference type="Pfam" id="PF21946">
    <property type="entry name" value="LppM"/>
    <property type="match status" value="1"/>
</dbReference>
<protein>
    <submittedName>
        <fullName evidence="3">DUF3153 domain-containing protein</fullName>
    </submittedName>
</protein>
<keyword evidence="4" id="KW-1185">Reference proteome</keyword>
<evidence type="ECO:0000256" key="1">
    <source>
        <dbReference type="SAM" id="Phobius"/>
    </source>
</evidence>
<keyword evidence="1" id="KW-0472">Membrane</keyword>
<evidence type="ECO:0000259" key="2">
    <source>
        <dbReference type="Pfam" id="PF21946"/>
    </source>
</evidence>
<reference evidence="3 4" key="1">
    <citation type="journal article" date="2019" name="Int. J. Syst. Evol. Microbiol.">
        <title>The Global Catalogue of Microorganisms (GCM) 10K type strain sequencing project: providing services to taxonomists for standard genome sequencing and annotation.</title>
        <authorList>
            <consortium name="The Broad Institute Genomics Platform"/>
            <consortium name="The Broad Institute Genome Sequencing Center for Infectious Disease"/>
            <person name="Wu L."/>
            <person name="Ma J."/>
        </authorList>
    </citation>
    <scope>NUCLEOTIDE SEQUENCE [LARGE SCALE GENOMIC DNA]</scope>
    <source>
        <strain evidence="3 4">JCM 9383</strain>
    </source>
</reference>
<sequence length="229" mass="24435">MRGGIPGAGPHRVRAALLLVIALSWVLLSGCVHARASLSIDNQDRVSGEVLVSTQTPDGQVPFRLQPPADLADRVTVTPYSAEGRVGSRLAFQGLSFEELDRLATELNPSDSRYRLHLTRTGSLVTLDGELDLTPLAGTDSSFVVELTAPGEITNTNGAETAGMVTWSPQPGEVSELSAIYQFSGDDQQVWVFWALLIGGITIGAAILVGVLAQQSHEKAHKPADDRVR</sequence>
<dbReference type="RefSeq" id="WP_344681662.1">
    <property type="nucleotide sequence ID" value="NZ_BAAAUX010000016.1"/>
</dbReference>
<organism evidence="3 4">
    <name type="scientific">Saccharopolyspora taberi</name>
    <dbReference type="NCBI Taxonomy" id="60895"/>
    <lineage>
        <taxon>Bacteria</taxon>
        <taxon>Bacillati</taxon>
        <taxon>Actinomycetota</taxon>
        <taxon>Actinomycetes</taxon>
        <taxon>Pseudonocardiales</taxon>
        <taxon>Pseudonocardiaceae</taxon>
        <taxon>Saccharopolyspora</taxon>
    </lineage>
</organism>
<evidence type="ECO:0000313" key="3">
    <source>
        <dbReference type="EMBL" id="GAA2799870.1"/>
    </source>
</evidence>
<keyword evidence="1" id="KW-1133">Transmembrane helix</keyword>
<feature type="transmembrane region" description="Helical" evidence="1">
    <location>
        <begin position="191"/>
        <end position="213"/>
    </location>
</feature>
<keyword evidence="1" id="KW-0812">Transmembrane</keyword>